<proteinExistence type="predicted"/>
<evidence type="ECO:0000313" key="2">
    <source>
        <dbReference type="Proteomes" id="UP001157091"/>
    </source>
</evidence>
<organism evidence="1 2">
    <name type="scientific">Luteimicrobium album</name>
    <dbReference type="NCBI Taxonomy" id="1054550"/>
    <lineage>
        <taxon>Bacteria</taxon>
        <taxon>Bacillati</taxon>
        <taxon>Actinomycetota</taxon>
        <taxon>Actinomycetes</taxon>
        <taxon>Micrococcales</taxon>
        <taxon>Luteimicrobium</taxon>
    </lineage>
</organism>
<name>A0ABQ6I476_9MICO</name>
<reference evidence="2" key="1">
    <citation type="journal article" date="2019" name="Int. J. Syst. Evol. Microbiol.">
        <title>The Global Catalogue of Microorganisms (GCM) 10K type strain sequencing project: providing services to taxonomists for standard genome sequencing and annotation.</title>
        <authorList>
            <consortium name="The Broad Institute Genomics Platform"/>
            <consortium name="The Broad Institute Genome Sequencing Center for Infectious Disease"/>
            <person name="Wu L."/>
            <person name="Ma J."/>
        </authorList>
    </citation>
    <scope>NUCLEOTIDE SEQUENCE [LARGE SCALE GENOMIC DNA]</scope>
    <source>
        <strain evidence="2">NBRC 106348</strain>
    </source>
</reference>
<accession>A0ABQ6I476</accession>
<gene>
    <name evidence="1" type="ORF">GCM10025864_32200</name>
</gene>
<comment type="caution">
    <text evidence="1">The sequence shown here is derived from an EMBL/GenBank/DDBJ whole genome shotgun (WGS) entry which is preliminary data.</text>
</comment>
<evidence type="ECO:0000313" key="1">
    <source>
        <dbReference type="EMBL" id="GMA25461.1"/>
    </source>
</evidence>
<sequence length="73" mass="8291">MVGPAVVRPVRGGLVERVWAVRPGVDEPPMTRFLAEQLSTAHWFDQRRTRADLRWTPAVTLDEGFARLAASYR</sequence>
<protein>
    <submittedName>
        <fullName evidence="1">Uncharacterized protein</fullName>
    </submittedName>
</protein>
<keyword evidence="2" id="KW-1185">Reference proteome</keyword>
<dbReference type="EMBL" id="BSUK01000001">
    <property type="protein sequence ID" value="GMA25461.1"/>
    <property type="molecule type" value="Genomic_DNA"/>
</dbReference>
<dbReference type="Proteomes" id="UP001157091">
    <property type="component" value="Unassembled WGS sequence"/>
</dbReference>